<evidence type="ECO:0000313" key="2">
    <source>
        <dbReference type="EMBL" id="OHA08325.1"/>
    </source>
</evidence>
<gene>
    <name evidence="2" type="ORF">A3B37_03640</name>
</gene>
<dbReference type="AlphaFoldDB" id="A0A1G2L9L7"/>
<dbReference type="SUPFAM" id="SSF55811">
    <property type="entry name" value="Nudix"/>
    <property type="match status" value="1"/>
</dbReference>
<dbReference type="InterPro" id="IPR015797">
    <property type="entry name" value="NUDIX_hydrolase-like_dom_sf"/>
</dbReference>
<organism evidence="2 3">
    <name type="scientific">Candidatus Sungbacteria bacterium RIFCSPLOWO2_01_FULL_59_16</name>
    <dbReference type="NCBI Taxonomy" id="1802280"/>
    <lineage>
        <taxon>Bacteria</taxon>
        <taxon>Candidatus Sungiibacteriota</taxon>
    </lineage>
</organism>
<comment type="caution">
    <text evidence="2">The sequence shown here is derived from an EMBL/GenBank/DDBJ whole genome shotgun (WGS) entry which is preliminary data.</text>
</comment>
<name>A0A1G2L9L7_9BACT</name>
<dbReference type="Pfam" id="PF00293">
    <property type="entry name" value="NUDIX"/>
    <property type="match status" value="1"/>
</dbReference>
<sequence length="175" mass="20432">MKRKAVKNGLTRLEVTTLVRLLGKMPPLPNIPRELFILIMQKNVPVTIELAIMRAGKLLLTHRRDAYFKGWHFPGRFMGPGETIADAVRRTALREIGLKIQRKTLLGVINCVRDRRFHFISFFFLCSVRGRPKDGAWFSKCPPDLIPEHKRLWKRATEHLRRNTARPLRRIEEMG</sequence>
<dbReference type="PANTHER" id="PTHR43736:SF1">
    <property type="entry name" value="DIHYDRONEOPTERIN TRIPHOSPHATE DIPHOSPHATASE"/>
    <property type="match status" value="1"/>
</dbReference>
<dbReference type="CDD" id="cd02883">
    <property type="entry name" value="NUDIX_Hydrolase"/>
    <property type="match status" value="1"/>
</dbReference>
<reference evidence="2 3" key="1">
    <citation type="journal article" date="2016" name="Nat. Commun.">
        <title>Thousands of microbial genomes shed light on interconnected biogeochemical processes in an aquifer system.</title>
        <authorList>
            <person name="Anantharaman K."/>
            <person name="Brown C.T."/>
            <person name="Hug L.A."/>
            <person name="Sharon I."/>
            <person name="Castelle C.J."/>
            <person name="Probst A.J."/>
            <person name="Thomas B.C."/>
            <person name="Singh A."/>
            <person name="Wilkins M.J."/>
            <person name="Karaoz U."/>
            <person name="Brodie E.L."/>
            <person name="Williams K.H."/>
            <person name="Hubbard S.S."/>
            <person name="Banfield J.F."/>
        </authorList>
    </citation>
    <scope>NUCLEOTIDE SEQUENCE [LARGE SCALE GENOMIC DNA]</scope>
</reference>
<dbReference type="InterPro" id="IPR000086">
    <property type="entry name" value="NUDIX_hydrolase_dom"/>
</dbReference>
<dbReference type="STRING" id="1802280.A3B37_03640"/>
<evidence type="ECO:0000313" key="3">
    <source>
        <dbReference type="Proteomes" id="UP000176705"/>
    </source>
</evidence>
<accession>A0A1G2L9L7</accession>
<dbReference type="Gene3D" id="3.90.79.10">
    <property type="entry name" value="Nucleoside Triphosphate Pyrophosphohydrolase"/>
    <property type="match status" value="1"/>
</dbReference>
<evidence type="ECO:0000259" key="1">
    <source>
        <dbReference type="Pfam" id="PF00293"/>
    </source>
</evidence>
<protein>
    <recommendedName>
        <fullName evidence="1">Nudix hydrolase domain-containing protein</fullName>
    </recommendedName>
</protein>
<dbReference type="Proteomes" id="UP000176705">
    <property type="component" value="Unassembled WGS sequence"/>
</dbReference>
<dbReference type="EMBL" id="MHQS01000018">
    <property type="protein sequence ID" value="OHA08325.1"/>
    <property type="molecule type" value="Genomic_DNA"/>
</dbReference>
<proteinExistence type="predicted"/>
<dbReference type="PANTHER" id="PTHR43736">
    <property type="entry name" value="ADP-RIBOSE PYROPHOSPHATASE"/>
    <property type="match status" value="1"/>
</dbReference>
<feature type="domain" description="Nudix hydrolase" evidence="1">
    <location>
        <begin position="54"/>
        <end position="135"/>
    </location>
</feature>